<reference evidence="1 2" key="1">
    <citation type="journal article" date="2019" name="Int. J. Syst. Evol. Microbiol.">
        <title>The Global Catalogue of Microorganisms (GCM) 10K type strain sequencing project: providing services to taxonomists for standard genome sequencing and annotation.</title>
        <authorList>
            <consortium name="The Broad Institute Genomics Platform"/>
            <consortium name="The Broad Institute Genome Sequencing Center for Infectious Disease"/>
            <person name="Wu L."/>
            <person name="Ma J."/>
        </authorList>
    </citation>
    <scope>NUCLEOTIDE SEQUENCE [LARGE SCALE GENOMIC DNA]</scope>
    <source>
        <strain evidence="1 2">JCM 10671</strain>
    </source>
</reference>
<comment type="caution">
    <text evidence="1">The sequence shown here is derived from an EMBL/GenBank/DDBJ whole genome shotgun (WGS) entry which is preliminary data.</text>
</comment>
<gene>
    <name evidence="1" type="ORF">GCM10009547_17320</name>
</gene>
<evidence type="ECO:0000313" key="2">
    <source>
        <dbReference type="Proteomes" id="UP001500957"/>
    </source>
</evidence>
<keyword evidence="2" id="KW-1185">Reference proteome</keyword>
<dbReference type="Gene3D" id="3.10.129.10">
    <property type="entry name" value="Hotdog Thioesterase"/>
    <property type="match status" value="1"/>
</dbReference>
<dbReference type="InterPro" id="IPR029069">
    <property type="entry name" value="HotDog_dom_sf"/>
</dbReference>
<dbReference type="EMBL" id="BAAAHE010000013">
    <property type="protein sequence ID" value="GAA0615879.1"/>
    <property type="molecule type" value="Genomic_DNA"/>
</dbReference>
<accession>A0ABN1GPN8</accession>
<protein>
    <recommendedName>
        <fullName evidence="3">Thioesterase superfamily protein</fullName>
    </recommendedName>
</protein>
<organism evidence="1 2">
    <name type="scientific">Sporichthya brevicatena</name>
    <dbReference type="NCBI Taxonomy" id="171442"/>
    <lineage>
        <taxon>Bacteria</taxon>
        <taxon>Bacillati</taxon>
        <taxon>Actinomycetota</taxon>
        <taxon>Actinomycetes</taxon>
        <taxon>Sporichthyales</taxon>
        <taxon>Sporichthyaceae</taxon>
        <taxon>Sporichthya</taxon>
    </lineage>
</organism>
<sequence length="260" mass="26989">MQAELTPPRTDVITDAAGAWFGARVHRPTADVVEAILPTPAPGTGGSVFARMVQGVDIAAGASANLVVDPAGAVTADIVLHVLDPDAQGDLVCRGSMVRAGRAHAVAEVTVVDARGEVVGVATVNHGVREGIRMYLHEIEPGGTFDLAPYRKAPLGPLAEVFHTDGQIVLNDRTTNPWGVGQGALMVTLVEPAATEAGLSHIDDFTVRFIAPASVGPVRFVRTSVTDRATSRLLVGEIRDLGADRTVCLITAAGPRSEGA</sequence>
<proteinExistence type="predicted"/>
<evidence type="ECO:0000313" key="1">
    <source>
        <dbReference type="EMBL" id="GAA0615879.1"/>
    </source>
</evidence>
<evidence type="ECO:0008006" key="3">
    <source>
        <dbReference type="Google" id="ProtNLM"/>
    </source>
</evidence>
<dbReference type="SUPFAM" id="SSF54637">
    <property type="entry name" value="Thioesterase/thiol ester dehydrase-isomerase"/>
    <property type="match status" value="2"/>
</dbReference>
<name>A0ABN1GPN8_9ACTN</name>
<dbReference type="Proteomes" id="UP001500957">
    <property type="component" value="Unassembled WGS sequence"/>
</dbReference>